<dbReference type="EMBL" id="LAZR01025741">
    <property type="protein sequence ID" value="KKL70942.1"/>
    <property type="molecule type" value="Genomic_DNA"/>
</dbReference>
<feature type="region of interest" description="Disordered" evidence="1">
    <location>
        <begin position="178"/>
        <end position="219"/>
    </location>
</feature>
<accession>A0A0F9H6Q1</accession>
<feature type="compositionally biased region" description="Polar residues" evidence="1">
    <location>
        <begin position="182"/>
        <end position="191"/>
    </location>
</feature>
<proteinExistence type="predicted"/>
<dbReference type="AlphaFoldDB" id="A0A0F9H6Q1"/>
<evidence type="ECO:0000313" key="2">
    <source>
        <dbReference type="EMBL" id="KKL70942.1"/>
    </source>
</evidence>
<reference evidence="2" key="1">
    <citation type="journal article" date="2015" name="Nature">
        <title>Complex archaea that bridge the gap between prokaryotes and eukaryotes.</title>
        <authorList>
            <person name="Spang A."/>
            <person name="Saw J.H."/>
            <person name="Jorgensen S.L."/>
            <person name="Zaremba-Niedzwiedzka K."/>
            <person name="Martijn J."/>
            <person name="Lind A.E."/>
            <person name="van Eijk R."/>
            <person name="Schleper C."/>
            <person name="Guy L."/>
            <person name="Ettema T.J."/>
        </authorList>
    </citation>
    <scope>NUCLEOTIDE SEQUENCE</scope>
</reference>
<gene>
    <name evidence="2" type="ORF">LCGC14_2099860</name>
</gene>
<sequence>MSRPHGSSYREFMPGIDLPSWFQDDLKSIDHKLYIIWHPFRVMWDEMMNQYEGELDNPRFVIHREHGEENWGFVLTDGKGTPLSEQAWHVWRFCEPHGWAHIVKIEDKSSEYLSLLTKRLHIQARFRDTYGDIAWNKNIKEEQDEAQIKAQDAHQEMFDAVQDENKWLTRNAMDNMERGVTAPSNPTTGQIISYPGQKNRGTIVRPLEDDDVGLKGFDD</sequence>
<evidence type="ECO:0000256" key="1">
    <source>
        <dbReference type="SAM" id="MobiDB-lite"/>
    </source>
</evidence>
<name>A0A0F9H6Q1_9ZZZZ</name>
<organism evidence="2">
    <name type="scientific">marine sediment metagenome</name>
    <dbReference type="NCBI Taxonomy" id="412755"/>
    <lineage>
        <taxon>unclassified sequences</taxon>
        <taxon>metagenomes</taxon>
        <taxon>ecological metagenomes</taxon>
    </lineage>
</organism>
<comment type="caution">
    <text evidence="2">The sequence shown here is derived from an EMBL/GenBank/DDBJ whole genome shotgun (WGS) entry which is preliminary data.</text>
</comment>
<protein>
    <submittedName>
        <fullName evidence="2">Uncharacterized protein</fullName>
    </submittedName>
</protein>